<keyword evidence="3" id="KW-1185">Reference proteome</keyword>
<proteinExistence type="predicted"/>
<reference evidence="2" key="1">
    <citation type="submission" date="2015-04" db="UniProtKB">
        <authorList>
            <consortium name="EnsemblPlants"/>
        </authorList>
    </citation>
    <scope>IDENTIFICATION</scope>
</reference>
<evidence type="ECO:0000313" key="2">
    <source>
        <dbReference type="EnsemblPlants" id="OMERI01G22310.1"/>
    </source>
</evidence>
<dbReference type="Proteomes" id="UP000008021">
    <property type="component" value="Chromosome 1"/>
</dbReference>
<accession>A0A0E0C597</accession>
<feature type="region of interest" description="Disordered" evidence="1">
    <location>
        <begin position="113"/>
        <end position="155"/>
    </location>
</feature>
<name>A0A0E0C597_9ORYZ</name>
<reference evidence="2" key="2">
    <citation type="submission" date="2018-05" db="EMBL/GenBank/DDBJ databases">
        <title>OmerRS3 (Oryza meridionalis Reference Sequence Version 3).</title>
        <authorList>
            <person name="Zhang J."/>
            <person name="Kudrna D."/>
            <person name="Lee S."/>
            <person name="Talag J."/>
            <person name="Welchert J."/>
            <person name="Wing R.A."/>
        </authorList>
    </citation>
    <scope>NUCLEOTIDE SEQUENCE [LARGE SCALE GENOMIC DNA]</scope>
    <source>
        <strain evidence="2">cv. OR44</strain>
    </source>
</reference>
<evidence type="ECO:0000256" key="1">
    <source>
        <dbReference type="SAM" id="MobiDB-lite"/>
    </source>
</evidence>
<dbReference type="EnsemblPlants" id="OMERI01G22310.1">
    <property type="protein sequence ID" value="OMERI01G22310.1"/>
    <property type="gene ID" value="OMERI01G22310"/>
</dbReference>
<evidence type="ECO:0000313" key="3">
    <source>
        <dbReference type="Proteomes" id="UP000008021"/>
    </source>
</evidence>
<protein>
    <submittedName>
        <fullName evidence="2">Uncharacterized protein</fullName>
    </submittedName>
</protein>
<dbReference type="AlphaFoldDB" id="A0A0E0C597"/>
<dbReference type="Gramene" id="OMERI01G22310.1">
    <property type="protein sequence ID" value="OMERI01G22310.1"/>
    <property type="gene ID" value="OMERI01G22310"/>
</dbReference>
<dbReference type="HOGENOM" id="CLU_1698287_0_0_1"/>
<sequence length="155" mass="16249">MCKLKVRTQVIKSRDGLHQSPLHYMISKYASPAAAAWSFEGIGAVNAGIAGGLLETVHGGGEGASPTGCGGSRQRSCHGEEAVAVVGRSKTLRTVANRSSCMWSPIERAEHITRISTQGGNKDKQAESVNDGTSRSRDMTSFGNGSTGRTLRSAS</sequence>
<feature type="compositionally biased region" description="Polar residues" evidence="1">
    <location>
        <begin position="127"/>
        <end position="155"/>
    </location>
</feature>
<organism evidence="2">
    <name type="scientific">Oryza meridionalis</name>
    <dbReference type="NCBI Taxonomy" id="40149"/>
    <lineage>
        <taxon>Eukaryota</taxon>
        <taxon>Viridiplantae</taxon>
        <taxon>Streptophyta</taxon>
        <taxon>Embryophyta</taxon>
        <taxon>Tracheophyta</taxon>
        <taxon>Spermatophyta</taxon>
        <taxon>Magnoliopsida</taxon>
        <taxon>Liliopsida</taxon>
        <taxon>Poales</taxon>
        <taxon>Poaceae</taxon>
        <taxon>BOP clade</taxon>
        <taxon>Oryzoideae</taxon>
        <taxon>Oryzeae</taxon>
        <taxon>Oryzinae</taxon>
        <taxon>Oryza</taxon>
    </lineage>
</organism>